<dbReference type="HOGENOM" id="CLU_010194_9_1_1"/>
<keyword evidence="3" id="KW-0560">Oxidoreductase</keyword>
<organism evidence="4 5">
    <name type="scientific">Glarea lozoyensis (strain ATCC 20868 / MF5171)</name>
    <dbReference type="NCBI Taxonomy" id="1116229"/>
    <lineage>
        <taxon>Eukaryota</taxon>
        <taxon>Fungi</taxon>
        <taxon>Dikarya</taxon>
        <taxon>Ascomycota</taxon>
        <taxon>Pezizomycotina</taxon>
        <taxon>Leotiomycetes</taxon>
        <taxon>Helotiales</taxon>
        <taxon>Helotiaceae</taxon>
        <taxon>Glarea</taxon>
    </lineage>
</organism>
<dbReference type="Gene3D" id="3.40.50.720">
    <property type="entry name" value="NAD(P)-binding Rossmann-like Domain"/>
    <property type="match status" value="1"/>
</dbReference>
<dbReference type="GO" id="GO:0005737">
    <property type="term" value="C:cytoplasm"/>
    <property type="evidence" value="ECO:0007669"/>
    <property type="project" value="TreeGrafter"/>
</dbReference>
<dbReference type="InterPro" id="IPR036291">
    <property type="entry name" value="NAD(P)-bd_dom_sf"/>
</dbReference>
<evidence type="ECO:0000256" key="1">
    <source>
        <dbReference type="ARBA" id="ARBA00006484"/>
    </source>
</evidence>
<keyword evidence="5" id="KW-1185">Reference proteome</keyword>
<accession>S3DD86</accession>
<dbReference type="AlphaFoldDB" id="S3DD86"/>
<name>S3DD86_GLAL2</name>
<dbReference type="GeneID" id="19464082"/>
<dbReference type="PANTHER" id="PTHR43544">
    <property type="entry name" value="SHORT-CHAIN DEHYDROGENASE/REDUCTASE"/>
    <property type="match status" value="1"/>
</dbReference>
<dbReference type="Proteomes" id="UP000016922">
    <property type="component" value="Unassembled WGS sequence"/>
</dbReference>
<dbReference type="PRINTS" id="PR00081">
    <property type="entry name" value="GDHRDH"/>
</dbReference>
<reference evidence="4 5" key="1">
    <citation type="journal article" date="2013" name="BMC Genomics">
        <title>Genomics-driven discovery of the pneumocandin biosynthetic gene cluster in the fungus Glarea lozoyensis.</title>
        <authorList>
            <person name="Chen L."/>
            <person name="Yue Q."/>
            <person name="Zhang X."/>
            <person name="Xiang M."/>
            <person name="Wang C."/>
            <person name="Li S."/>
            <person name="Che Y."/>
            <person name="Ortiz-Lopez F.J."/>
            <person name="Bills G.F."/>
            <person name="Liu X."/>
            <person name="An Z."/>
        </authorList>
    </citation>
    <scope>NUCLEOTIDE SEQUENCE [LARGE SCALE GENOMIC DNA]</scope>
    <source>
        <strain evidence="5">ATCC 20868 / MF5171</strain>
    </source>
</reference>
<dbReference type="InterPro" id="IPR002347">
    <property type="entry name" value="SDR_fam"/>
</dbReference>
<dbReference type="OrthoDB" id="9876299at2759"/>
<dbReference type="PANTHER" id="PTHR43544:SF7">
    <property type="entry name" value="NADB-LER2"/>
    <property type="match status" value="1"/>
</dbReference>
<dbReference type="InterPro" id="IPR051468">
    <property type="entry name" value="Fungal_SecMetab_SDRs"/>
</dbReference>
<dbReference type="RefSeq" id="XP_008076508.1">
    <property type="nucleotide sequence ID" value="XM_008078317.1"/>
</dbReference>
<dbReference type="Pfam" id="PF00106">
    <property type="entry name" value="adh_short"/>
    <property type="match status" value="1"/>
</dbReference>
<evidence type="ECO:0000256" key="2">
    <source>
        <dbReference type="ARBA" id="ARBA00022857"/>
    </source>
</evidence>
<dbReference type="eggNOG" id="KOG1611">
    <property type="taxonomic scope" value="Eukaryota"/>
</dbReference>
<protein>
    <submittedName>
        <fullName evidence="4">NAD(P)-binding Rossmann-fold containing protein</fullName>
    </submittedName>
</protein>
<dbReference type="GO" id="GO:0016491">
    <property type="term" value="F:oxidoreductase activity"/>
    <property type="evidence" value="ECO:0007669"/>
    <property type="project" value="UniProtKB-KW"/>
</dbReference>
<comment type="similarity">
    <text evidence="1">Belongs to the short-chain dehydrogenases/reductases (SDR) family.</text>
</comment>
<dbReference type="KEGG" id="glz:GLAREA_05027"/>
<keyword evidence="2" id="KW-0521">NADP</keyword>
<proteinExistence type="inferred from homology"/>
<dbReference type="EMBL" id="KE145353">
    <property type="protein sequence ID" value="EPE35690.1"/>
    <property type="molecule type" value="Genomic_DNA"/>
</dbReference>
<evidence type="ECO:0000313" key="5">
    <source>
        <dbReference type="Proteomes" id="UP000016922"/>
    </source>
</evidence>
<dbReference type="OMA" id="WILPAYG"/>
<dbReference type="SUPFAM" id="SSF51735">
    <property type="entry name" value="NAD(P)-binding Rossmann-fold domains"/>
    <property type="match status" value="1"/>
</dbReference>
<sequence length="237" mass="24889">MSNNLVVMITGINRGIGHALATAYLLQPNCTVIGSIRDDTTPEAAKLLAIPKGDGSRLLLVKIESSSPTDASSAVRKIEAAGINHIDILIANAGVSPPLQPIETVSLDDMASTFNVNTLGPLALYQVCHSMLQNSKNPKFVPITSAAGSIGGMERGGTFVAPAAAHCSSKWLVAVAISPGLVATDMGNKTAQYLGLERAPWTAEESAEKIMGLIEKATRDTYSGKFMDAIKGTEKPW</sequence>
<gene>
    <name evidence="4" type="ORF">GLAREA_05027</name>
</gene>
<evidence type="ECO:0000313" key="4">
    <source>
        <dbReference type="EMBL" id="EPE35690.1"/>
    </source>
</evidence>
<evidence type="ECO:0000256" key="3">
    <source>
        <dbReference type="ARBA" id="ARBA00023002"/>
    </source>
</evidence>